<evidence type="ECO:0000313" key="1">
    <source>
        <dbReference type="EMBL" id="EXJ17190.1"/>
    </source>
</evidence>
<organism evidence="1 2">
    <name type="scientific">Imhoffiella purpurea</name>
    <dbReference type="NCBI Taxonomy" id="1249627"/>
    <lineage>
        <taxon>Bacteria</taxon>
        <taxon>Pseudomonadati</taxon>
        <taxon>Pseudomonadota</taxon>
        <taxon>Gammaproteobacteria</taxon>
        <taxon>Chromatiales</taxon>
        <taxon>Chromatiaceae</taxon>
        <taxon>Imhoffiella</taxon>
    </lineage>
</organism>
<sequence>MLSFVGAALLLSLAAWGYYRSGDPLVAPTLILSGESLQLTNGSGRSIADGVRVEALGSNGNAMVQGVIAPFEAAAYRDLAWRVEGLSEGTELRLIWAEERNPRAIQARPVSTDEAGLGRILLESDPGWQGRIVALGLVVLGELRDPILVRRIELHPRASTIAELRDAFIGDWAFFEGWTGRSPHFNRGAPIGAPFQPVVLVALWVGLASLLYASIIPPWRFVSRPLPYVAFFLIGWAVLDLRWQWDLVRRLDVTEQTYAGLDETGKQLAGPDRNFYPFLMELRQRLSEDPSRVIVLASDPFGYAAMRTRYHLAPYDLYSGLRSLPDPSQVRAGDYILLMFPLSSVRYDQRRRALIAEDRTLPVDRIEVRSTLGALFRVREED</sequence>
<protein>
    <submittedName>
        <fullName evidence="1">Uncharacterized protein</fullName>
    </submittedName>
</protein>
<accession>W9W3Q2</accession>
<dbReference type="EMBL" id="AONC01000001">
    <property type="protein sequence ID" value="EXJ17190.1"/>
    <property type="molecule type" value="Genomic_DNA"/>
</dbReference>
<proteinExistence type="predicted"/>
<reference evidence="1 2" key="1">
    <citation type="submission" date="2012-11" db="EMBL/GenBank/DDBJ databases">
        <title>Genome assembly of Thiorhodococcus sp. AK35.</title>
        <authorList>
            <person name="Nupur N."/>
            <person name="Khatri I."/>
            <person name="Subramanian S."/>
            <person name="Pinnaka A."/>
        </authorList>
    </citation>
    <scope>NUCLEOTIDE SEQUENCE [LARGE SCALE GENOMIC DNA]</scope>
    <source>
        <strain evidence="1 2">AK35</strain>
    </source>
</reference>
<dbReference type="AlphaFoldDB" id="W9W3Q2"/>
<keyword evidence="2" id="KW-1185">Reference proteome</keyword>
<dbReference type="eggNOG" id="ENOG5032XHP">
    <property type="taxonomic scope" value="Bacteria"/>
</dbReference>
<evidence type="ECO:0000313" key="2">
    <source>
        <dbReference type="Proteomes" id="UP000019460"/>
    </source>
</evidence>
<comment type="caution">
    <text evidence="1">The sequence shown here is derived from an EMBL/GenBank/DDBJ whole genome shotgun (WGS) entry which is preliminary data.</text>
</comment>
<dbReference type="Proteomes" id="UP000019460">
    <property type="component" value="Unassembled WGS sequence"/>
</dbReference>
<dbReference type="STRING" id="1249627.D779_0017"/>
<name>W9W3Q2_9GAMM</name>
<gene>
    <name evidence="1" type="ORF">D779_0017</name>
</gene>